<dbReference type="Proteomes" id="UP000270866">
    <property type="component" value="Chromosome 4"/>
</dbReference>
<accession>A0A3L6P3D4</accession>
<evidence type="ECO:0000313" key="1">
    <source>
        <dbReference type="EMBL" id="RKK26178.1"/>
    </source>
</evidence>
<dbReference type="EMBL" id="MRCU01000002">
    <property type="protein sequence ID" value="RKK26178.1"/>
    <property type="molecule type" value="Genomic_DNA"/>
</dbReference>
<sequence>MVAIASELWWDHSKTTILAATLNLPLNYSNLLLSGQTIAGSSF</sequence>
<dbReference type="AlphaFoldDB" id="A0A3L6P3D4"/>
<comment type="caution">
    <text evidence="1">The sequence shown here is derived from an EMBL/GenBank/DDBJ whole genome shotgun (WGS) entry which is preliminary data.</text>
</comment>
<protein>
    <submittedName>
        <fullName evidence="1">Uncharacterized protein</fullName>
    </submittedName>
</protein>
<proteinExistence type="predicted"/>
<gene>
    <name evidence="1" type="ORF">BFJ65_g4073</name>
</gene>
<organism evidence="1">
    <name type="scientific">Fusarium oxysporum f. sp. cepae</name>
    <dbReference type="NCBI Taxonomy" id="396571"/>
    <lineage>
        <taxon>Eukaryota</taxon>
        <taxon>Fungi</taxon>
        <taxon>Dikarya</taxon>
        <taxon>Ascomycota</taxon>
        <taxon>Pezizomycotina</taxon>
        <taxon>Sordariomycetes</taxon>
        <taxon>Hypocreomycetidae</taxon>
        <taxon>Hypocreales</taxon>
        <taxon>Nectriaceae</taxon>
        <taxon>Fusarium</taxon>
        <taxon>Fusarium oxysporum species complex</taxon>
    </lineage>
</organism>
<reference evidence="1" key="1">
    <citation type="journal article" date="2018" name="Sci. Rep.">
        <title>Characterisation of pathogen-specific regions and novel effector candidates in Fusarium oxysporum f. sp. cepae.</title>
        <authorList>
            <person name="Armitage A.D."/>
            <person name="Taylor A."/>
            <person name="Sobczyk M.K."/>
            <person name="Baxter L."/>
            <person name="Greenfield B.P."/>
            <person name="Bates H.J."/>
            <person name="Wilson F."/>
            <person name="Jackson A.C."/>
            <person name="Ott S."/>
            <person name="Harrison R.J."/>
            <person name="Clarkson J.P."/>
        </authorList>
    </citation>
    <scope>NUCLEOTIDE SEQUENCE [LARGE SCALE GENOMIC DNA]</scope>
    <source>
        <strain evidence="1">FoC_Fus2</strain>
    </source>
</reference>
<name>A0A3L6P3D4_FUSOX</name>